<sequence>METNYFNEQENVELQKIAKKKVLKLKSFYSDAFIYLIVVIVYILKENTEAPLNFFPLNYINEFVMCIATMIFLVSAVDFFASNKVFGDEWEERKVRSLIEKKTEKQKWE</sequence>
<organism evidence="3 4">
    <name type="scientific">Flavobacterium artemisiae</name>
    <dbReference type="NCBI Taxonomy" id="2126556"/>
    <lineage>
        <taxon>Bacteria</taxon>
        <taxon>Pseudomonadati</taxon>
        <taxon>Bacteroidota</taxon>
        <taxon>Flavobacteriia</taxon>
        <taxon>Flavobacteriales</taxon>
        <taxon>Flavobacteriaceae</taxon>
        <taxon>Flavobacterium</taxon>
    </lineage>
</organism>
<dbReference type="EMBL" id="JBHUDZ010000007">
    <property type="protein sequence ID" value="MFD1602656.1"/>
    <property type="molecule type" value="Genomic_DNA"/>
</dbReference>
<reference evidence="4" key="1">
    <citation type="journal article" date="2019" name="Int. J. Syst. Evol. Microbiol.">
        <title>The Global Catalogue of Microorganisms (GCM) 10K type strain sequencing project: providing services to taxonomists for standard genome sequencing and annotation.</title>
        <authorList>
            <consortium name="The Broad Institute Genomics Platform"/>
            <consortium name="The Broad Institute Genome Sequencing Center for Infectious Disease"/>
            <person name="Wu L."/>
            <person name="Ma J."/>
        </authorList>
    </citation>
    <scope>NUCLEOTIDE SEQUENCE [LARGE SCALE GENOMIC DNA]</scope>
    <source>
        <strain evidence="4">CCUG 70865</strain>
    </source>
</reference>
<feature type="transmembrane region" description="Helical" evidence="1">
    <location>
        <begin position="28"/>
        <end position="44"/>
    </location>
</feature>
<feature type="domain" description="2TM" evidence="2">
    <location>
        <begin position="18"/>
        <end position="99"/>
    </location>
</feature>
<feature type="transmembrane region" description="Helical" evidence="1">
    <location>
        <begin position="59"/>
        <end position="81"/>
    </location>
</feature>
<evidence type="ECO:0000313" key="3">
    <source>
        <dbReference type="EMBL" id="MFD1602656.1"/>
    </source>
</evidence>
<gene>
    <name evidence="3" type="ORF">ACFSC2_07900</name>
</gene>
<keyword evidence="1" id="KW-0472">Membrane</keyword>
<keyword evidence="1" id="KW-0812">Transmembrane</keyword>
<keyword evidence="4" id="KW-1185">Reference proteome</keyword>
<comment type="caution">
    <text evidence="3">The sequence shown here is derived from an EMBL/GenBank/DDBJ whole genome shotgun (WGS) entry which is preliminary data.</text>
</comment>
<protein>
    <submittedName>
        <fullName evidence="3">2TM domain-containing protein</fullName>
    </submittedName>
</protein>
<dbReference type="Pfam" id="PF13239">
    <property type="entry name" value="2TM"/>
    <property type="match status" value="1"/>
</dbReference>
<evidence type="ECO:0000256" key="1">
    <source>
        <dbReference type="SAM" id="Phobius"/>
    </source>
</evidence>
<dbReference type="Proteomes" id="UP001597138">
    <property type="component" value="Unassembled WGS sequence"/>
</dbReference>
<name>A0ABW4HBN4_9FLAO</name>
<proteinExistence type="predicted"/>
<accession>A0ABW4HBN4</accession>
<evidence type="ECO:0000259" key="2">
    <source>
        <dbReference type="Pfam" id="PF13239"/>
    </source>
</evidence>
<evidence type="ECO:0000313" key="4">
    <source>
        <dbReference type="Proteomes" id="UP001597138"/>
    </source>
</evidence>
<dbReference type="RefSeq" id="WP_379816855.1">
    <property type="nucleotide sequence ID" value="NZ_JBHUDZ010000007.1"/>
</dbReference>
<keyword evidence="1" id="KW-1133">Transmembrane helix</keyword>
<dbReference type="InterPro" id="IPR025698">
    <property type="entry name" value="2TM_dom"/>
</dbReference>